<feature type="transmembrane region" description="Helical" evidence="1">
    <location>
        <begin position="260"/>
        <end position="286"/>
    </location>
</feature>
<comment type="caution">
    <text evidence="4">The sequence shown here is derived from an EMBL/GenBank/DDBJ whole genome shotgun (WGS) entry which is preliminary data.</text>
</comment>
<feature type="transmembrane region" description="Helical" evidence="1">
    <location>
        <begin position="138"/>
        <end position="156"/>
    </location>
</feature>
<gene>
    <name evidence="4" type="ORF">ACFQ38_01265</name>
</gene>
<evidence type="ECO:0000259" key="3">
    <source>
        <dbReference type="Pfam" id="PF19124"/>
    </source>
</evidence>
<sequence length="366" mass="40971">MVLMILIACILFIVGLQAAIPYLLKPHIVFGVTIPEGHTEDSVLMTYKKRYSFFVMMTGIIAIITLLIFGLNNSSEESIILSGVASQLSVLLVSMGLYVYFHIRTTKRKKEQSWGANLKKVRIADLTSHSNDEMLPNYIFALPMIITIGLIAYTATQYEAMPDLIPTHWGPNGQPDAFTEKNPFSVIALLLISFIMQGMMIGVNATTKKSGIRLNPAKRSSSKVQQLSFRKYTSYFLFLTSLATTILTSFLHITTIHEDIVSSVFMISMPFGFLFVILLATVIYAFKVGQGGARIPVEEEEPIEGVTDFDDDRYWKAGVFYINKEDPSIFVEKRFGIGWTINFGNPIGYLIIFVPLALILIITAFL</sequence>
<dbReference type="Proteomes" id="UP001597231">
    <property type="component" value="Unassembled WGS sequence"/>
</dbReference>
<evidence type="ECO:0000256" key="1">
    <source>
        <dbReference type="SAM" id="Phobius"/>
    </source>
</evidence>
<dbReference type="PIRSF" id="PIRSF032908">
    <property type="entry name" value="UCP032908"/>
    <property type="match status" value="1"/>
</dbReference>
<feature type="transmembrane region" description="Helical" evidence="1">
    <location>
        <begin position="184"/>
        <end position="203"/>
    </location>
</feature>
<dbReference type="PANTHER" id="PTHR37810:SF9">
    <property type="entry name" value="MEMBRANE PROTEIN"/>
    <property type="match status" value="1"/>
</dbReference>
<keyword evidence="1" id="KW-1133">Transmembrane helix</keyword>
<dbReference type="Pfam" id="PF19124">
    <property type="entry name" value="DUF5808"/>
    <property type="match status" value="1"/>
</dbReference>
<feature type="transmembrane region" description="Helical" evidence="1">
    <location>
        <begin position="235"/>
        <end position="254"/>
    </location>
</feature>
<feature type="transmembrane region" description="Helical" evidence="1">
    <location>
        <begin position="51"/>
        <end position="72"/>
    </location>
</feature>
<evidence type="ECO:0000313" key="5">
    <source>
        <dbReference type="Proteomes" id="UP001597231"/>
    </source>
</evidence>
<feature type="domain" description="DUF1648" evidence="2">
    <location>
        <begin position="145"/>
        <end position="191"/>
    </location>
</feature>
<dbReference type="RefSeq" id="WP_336823439.1">
    <property type="nucleotide sequence ID" value="NZ_JBHTLT010000008.1"/>
</dbReference>
<feature type="transmembrane region" description="Helical" evidence="1">
    <location>
        <begin position="347"/>
        <end position="365"/>
    </location>
</feature>
<keyword evidence="1" id="KW-0472">Membrane</keyword>
<dbReference type="InterPro" id="IPR014574">
    <property type="entry name" value="UCP032908"/>
</dbReference>
<feature type="transmembrane region" description="Helical" evidence="1">
    <location>
        <begin position="78"/>
        <end position="101"/>
    </location>
</feature>
<protein>
    <submittedName>
        <fullName evidence="4">DUF1648 domain-containing protein</fullName>
    </submittedName>
</protein>
<dbReference type="PANTHER" id="PTHR37810">
    <property type="entry name" value="IMMUNITY PROTEIN SDPI"/>
    <property type="match status" value="1"/>
</dbReference>
<feature type="transmembrane region" description="Helical" evidence="1">
    <location>
        <begin position="5"/>
        <end position="24"/>
    </location>
</feature>
<dbReference type="EMBL" id="JBHTLT010000008">
    <property type="protein sequence ID" value="MFD1203761.1"/>
    <property type="molecule type" value="Genomic_DNA"/>
</dbReference>
<accession>A0ABW3TSN2</accession>
<name>A0ABW3TSN2_9BACL</name>
<keyword evidence="1" id="KW-0812">Transmembrane</keyword>
<dbReference type="Pfam" id="PF07853">
    <property type="entry name" value="DUF1648"/>
    <property type="match status" value="1"/>
</dbReference>
<proteinExistence type="predicted"/>
<keyword evidence="5" id="KW-1185">Reference proteome</keyword>
<feature type="domain" description="DUF5808" evidence="3">
    <location>
        <begin position="324"/>
        <end position="349"/>
    </location>
</feature>
<dbReference type="InterPro" id="IPR012867">
    <property type="entry name" value="DUF1648"/>
</dbReference>
<dbReference type="InterPro" id="IPR043831">
    <property type="entry name" value="DUF5808"/>
</dbReference>
<reference evidence="5" key="1">
    <citation type="journal article" date="2019" name="Int. J. Syst. Evol. Microbiol.">
        <title>The Global Catalogue of Microorganisms (GCM) 10K type strain sequencing project: providing services to taxonomists for standard genome sequencing and annotation.</title>
        <authorList>
            <consortium name="The Broad Institute Genomics Platform"/>
            <consortium name="The Broad Institute Genome Sequencing Center for Infectious Disease"/>
            <person name="Wu L."/>
            <person name="Ma J."/>
        </authorList>
    </citation>
    <scope>NUCLEOTIDE SEQUENCE [LARGE SCALE GENOMIC DNA]</scope>
    <source>
        <strain evidence="5">CCUG 53915</strain>
    </source>
</reference>
<evidence type="ECO:0000313" key="4">
    <source>
        <dbReference type="EMBL" id="MFD1203761.1"/>
    </source>
</evidence>
<organism evidence="4 5">
    <name type="scientific">Sporosarcina contaminans</name>
    <dbReference type="NCBI Taxonomy" id="633403"/>
    <lineage>
        <taxon>Bacteria</taxon>
        <taxon>Bacillati</taxon>
        <taxon>Bacillota</taxon>
        <taxon>Bacilli</taxon>
        <taxon>Bacillales</taxon>
        <taxon>Caryophanaceae</taxon>
        <taxon>Sporosarcina</taxon>
    </lineage>
</organism>
<evidence type="ECO:0000259" key="2">
    <source>
        <dbReference type="Pfam" id="PF07853"/>
    </source>
</evidence>